<dbReference type="AlphaFoldDB" id="F9RRC4"/>
<evidence type="ECO:0000313" key="2">
    <source>
        <dbReference type="Proteomes" id="UP000004349"/>
    </source>
</evidence>
<dbReference type="EMBL" id="AFWE01000177">
    <property type="protein sequence ID" value="EGU33310.1"/>
    <property type="molecule type" value="Genomic_DNA"/>
</dbReference>
<comment type="caution">
    <text evidence="1">The sequence shown here is derived from an EMBL/GenBank/DDBJ whole genome shotgun (WGS) entry which is preliminary data.</text>
</comment>
<dbReference type="Proteomes" id="UP000004349">
    <property type="component" value="Unassembled WGS sequence"/>
</dbReference>
<dbReference type="RefSeq" id="WP_005597205.1">
    <property type="nucleotide sequence ID" value="NZ_AFWE01000177.1"/>
</dbReference>
<protein>
    <submittedName>
        <fullName evidence="1">Mobilization protein</fullName>
    </submittedName>
</protein>
<reference evidence="1 2" key="1">
    <citation type="journal article" date="2012" name="Int. J. Syst. Evol. Microbiol.">
        <title>Vibrio caribbeanicus sp. nov., isolated from the marine sponge Scleritoderma cyanea.</title>
        <authorList>
            <person name="Hoffmann M."/>
            <person name="Monday S.R."/>
            <person name="Allard M.W."/>
            <person name="Strain E.A."/>
            <person name="Whittaker P."/>
            <person name="Naum M."/>
            <person name="McCarthy P.J."/>
            <person name="Lopez J.V."/>
            <person name="Fischer M."/>
            <person name="Brown E.W."/>
        </authorList>
    </citation>
    <scope>NUCLEOTIDE SEQUENCE [LARGE SCALE GENOMIC DNA]</scope>
    <source>
        <strain evidence="1 2">LMG 19158</strain>
    </source>
</reference>
<name>F9RRC4_9VIBR</name>
<dbReference type="eggNOG" id="COG1846">
    <property type="taxonomic scope" value="Bacteria"/>
</dbReference>
<evidence type="ECO:0000313" key="1">
    <source>
        <dbReference type="EMBL" id="EGU33310.1"/>
    </source>
</evidence>
<gene>
    <name evidence="1" type="ORF">VIS19158_09293</name>
</gene>
<sequence>MSQLIASRKIRDQQNAEKMAKVIRFLKQETYSDKTNLMLLLAYKDRAPLDRLLNKMIAFNYLRKEVFDFPTGKYSIWGITSLGLAQFIDNDDEDYRAFEPSRMKFSTATHKLLNQKAYIYLQRNGWTNWQNADQFSFRRKYETDNRPDAIINTQSNVTVAIETERTLKTADRYRAIFKSHILAKQKGYWEMVFYVVEDNKMQQALERRFDSVKYIPFDKSNHPFSEYRKNLVRVFTLDELKLLKTK</sequence>
<proteinExistence type="predicted"/>
<accession>F9RRC4</accession>
<dbReference type="NCBIfam" id="NF041423">
    <property type="entry name" value="MobC_subf"/>
    <property type="match status" value="1"/>
</dbReference>
<organism evidence="1 2">
    <name type="scientific">Vibrio scophthalmi LMG 19158</name>
    <dbReference type="NCBI Taxonomy" id="870967"/>
    <lineage>
        <taxon>Bacteria</taxon>
        <taxon>Pseudomonadati</taxon>
        <taxon>Pseudomonadota</taxon>
        <taxon>Gammaproteobacteria</taxon>
        <taxon>Vibrionales</taxon>
        <taxon>Vibrionaceae</taxon>
        <taxon>Vibrio</taxon>
    </lineage>
</organism>